<gene>
    <name evidence="1" type="ORF">E2C01_061968</name>
</gene>
<dbReference type="EMBL" id="VSRR010026757">
    <property type="protein sequence ID" value="MPC67784.1"/>
    <property type="molecule type" value="Genomic_DNA"/>
</dbReference>
<comment type="caution">
    <text evidence="1">The sequence shown here is derived from an EMBL/GenBank/DDBJ whole genome shotgun (WGS) entry which is preliminary data.</text>
</comment>
<organism evidence="1 2">
    <name type="scientific">Portunus trituberculatus</name>
    <name type="common">Swimming crab</name>
    <name type="synonym">Neptunus trituberculatus</name>
    <dbReference type="NCBI Taxonomy" id="210409"/>
    <lineage>
        <taxon>Eukaryota</taxon>
        <taxon>Metazoa</taxon>
        <taxon>Ecdysozoa</taxon>
        <taxon>Arthropoda</taxon>
        <taxon>Crustacea</taxon>
        <taxon>Multicrustacea</taxon>
        <taxon>Malacostraca</taxon>
        <taxon>Eumalacostraca</taxon>
        <taxon>Eucarida</taxon>
        <taxon>Decapoda</taxon>
        <taxon>Pleocyemata</taxon>
        <taxon>Brachyura</taxon>
        <taxon>Eubrachyura</taxon>
        <taxon>Portunoidea</taxon>
        <taxon>Portunidae</taxon>
        <taxon>Portuninae</taxon>
        <taxon>Portunus</taxon>
    </lineage>
</organism>
<dbReference type="AlphaFoldDB" id="A0A5B7HGR8"/>
<evidence type="ECO:0000313" key="2">
    <source>
        <dbReference type="Proteomes" id="UP000324222"/>
    </source>
</evidence>
<sequence>MNTAVHTSTAQQPYFAFFARMVGNKLPTVDSEESDLDIAHRVIRETHEKITRKYRSVANRKRKEQKVDVGTLV</sequence>
<name>A0A5B7HGR8_PORTR</name>
<dbReference type="Proteomes" id="UP000324222">
    <property type="component" value="Unassembled WGS sequence"/>
</dbReference>
<proteinExistence type="predicted"/>
<protein>
    <submittedName>
        <fullName evidence="1">Uncharacterized protein</fullName>
    </submittedName>
</protein>
<keyword evidence="2" id="KW-1185">Reference proteome</keyword>
<evidence type="ECO:0000313" key="1">
    <source>
        <dbReference type="EMBL" id="MPC67784.1"/>
    </source>
</evidence>
<accession>A0A5B7HGR8</accession>
<reference evidence="1 2" key="1">
    <citation type="submission" date="2019-05" db="EMBL/GenBank/DDBJ databases">
        <title>Another draft genome of Portunus trituberculatus and its Hox gene families provides insights of decapod evolution.</title>
        <authorList>
            <person name="Jeong J.-H."/>
            <person name="Song I."/>
            <person name="Kim S."/>
            <person name="Choi T."/>
            <person name="Kim D."/>
            <person name="Ryu S."/>
            <person name="Kim W."/>
        </authorList>
    </citation>
    <scope>NUCLEOTIDE SEQUENCE [LARGE SCALE GENOMIC DNA]</scope>
    <source>
        <tissue evidence="1">Muscle</tissue>
    </source>
</reference>